<dbReference type="Proteomes" id="UP000077066">
    <property type="component" value="Unassembled WGS sequence"/>
</dbReference>
<name>A0A166AEW8_9EURY</name>
<protein>
    <submittedName>
        <fullName evidence="1">Uncharacterized protein</fullName>
    </submittedName>
</protein>
<proteinExistence type="predicted"/>
<gene>
    <name evidence="1" type="ORF">MBFIL_12810</name>
</gene>
<keyword evidence="2" id="KW-1185">Reference proteome</keyword>
<sequence>MSIQKSKNPKNKPVSVYLGKFETEKLNKLMKLTGFNQSETIRRLINNADINSIETIDDKVKRLSKGRLEVVNPKIPQEFKDKYSNLTTDDLIGVGTVPDSEQPFDPVKAVKDIRSRKGR</sequence>
<dbReference type="RefSeq" id="WP_066972833.1">
    <property type="nucleotide sequence ID" value="NZ_LWMT01000239.1"/>
</dbReference>
<dbReference type="AlphaFoldDB" id="A0A166AEW8"/>
<dbReference type="STRING" id="55758.MBFIL_12810"/>
<dbReference type="EMBL" id="LWMT01000239">
    <property type="protein sequence ID" value="KZX11943.1"/>
    <property type="molecule type" value="Genomic_DNA"/>
</dbReference>
<organism evidence="1 2">
    <name type="scientific">Methanobrevibacter filiformis</name>
    <dbReference type="NCBI Taxonomy" id="55758"/>
    <lineage>
        <taxon>Archaea</taxon>
        <taxon>Methanobacteriati</taxon>
        <taxon>Methanobacteriota</taxon>
        <taxon>Methanomada group</taxon>
        <taxon>Methanobacteria</taxon>
        <taxon>Methanobacteriales</taxon>
        <taxon>Methanobacteriaceae</taxon>
        <taxon>Methanobrevibacter</taxon>
    </lineage>
</organism>
<accession>A0A166AEW8</accession>
<reference evidence="1 2" key="1">
    <citation type="submission" date="2016-04" db="EMBL/GenBank/DDBJ databases">
        <title>Genome sequence of Methanobrevibacter filiformis DSM 11501.</title>
        <authorList>
            <person name="Poehlein A."/>
            <person name="Seedorf H."/>
            <person name="Daniel R."/>
        </authorList>
    </citation>
    <scope>NUCLEOTIDE SEQUENCE [LARGE SCALE GENOMIC DNA]</scope>
    <source>
        <strain evidence="1 2">DSM 11501</strain>
    </source>
</reference>
<evidence type="ECO:0000313" key="2">
    <source>
        <dbReference type="Proteomes" id="UP000077066"/>
    </source>
</evidence>
<evidence type="ECO:0000313" key="1">
    <source>
        <dbReference type="EMBL" id="KZX11943.1"/>
    </source>
</evidence>
<comment type="caution">
    <text evidence="1">The sequence shown here is derived from an EMBL/GenBank/DDBJ whole genome shotgun (WGS) entry which is preliminary data.</text>
</comment>
<dbReference type="PATRIC" id="fig|55758.3.peg.1462"/>